<dbReference type="Proteomes" id="UP001054945">
    <property type="component" value="Unassembled WGS sequence"/>
</dbReference>
<gene>
    <name evidence="1" type="ORF">CEXT_791281</name>
</gene>
<organism evidence="1 2">
    <name type="scientific">Caerostris extrusa</name>
    <name type="common">Bark spider</name>
    <name type="synonym">Caerostris bankana</name>
    <dbReference type="NCBI Taxonomy" id="172846"/>
    <lineage>
        <taxon>Eukaryota</taxon>
        <taxon>Metazoa</taxon>
        <taxon>Ecdysozoa</taxon>
        <taxon>Arthropoda</taxon>
        <taxon>Chelicerata</taxon>
        <taxon>Arachnida</taxon>
        <taxon>Araneae</taxon>
        <taxon>Araneomorphae</taxon>
        <taxon>Entelegynae</taxon>
        <taxon>Araneoidea</taxon>
        <taxon>Araneidae</taxon>
        <taxon>Caerostris</taxon>
    </lineage>
</organism>
<comment type="caution">
    <text evidence="1">The sequence shown here is derived from an EMBL/GenBank/DDBJ whole genome shotgun (WGS) entry which is preliminary data.</text>
</comment>
<reference evidence="1 2" key="1">
    <citation type="submission" date="2021-06" db="EMBL/GenBank/DDBJ databases">
        <title>Caerostris extrusa draft genome.</title>
        <authorList>
            <person name="Kono N."/>
            <person name="Arakawa K."/>
        </authorList>
    </citation>
    <scope>NUCLEOTIDE SEQUENCE [LARGE SCALE GENOMIC DNA]</scope>
</reference>
<keyword evidence="2" id="KW-1185">Reference proteome</keyword>
<name>A0AAV4P2P1_CAEEX</name>
<protein>
    <submittedName>
        <fullName evidence="1">Uncharacterized protein</fullName>
    </submittedName>
</protein>
<evidence type="ECO:0000313" key="2">
    <source>
        <dbReference type="Proteomes" id="UP001054945"/>
    </source>
</evidence>
<sequence length="136" mass="15231">MQRKKKNIRRAGVEPATYGFLFHTIYSPPLCQLSYRRILDVKNAIENFRFLRLQVPCGLVVRIPGFHPGGPGSIPGMGRKRAWRIFGKDRDRSMGNCTMVTGDDSKCCCADEFHIFASRDCFSLSSQKLTLGGEAG</sequence>
<proteinExistence type="predicted"/>
<dbReference type="AlphaFoldDB" id="A0AAV4P2P1"/>
<accession>A0AAV4P2P1</accession>
<dbReference type="EMBL" id="BPLR01021479">
    <property type="protein sequence ID" value="GIX90164.1"/>
    <property type="molecule type" value="Genomic_DNA"/>
</dbReference>
<evidence type="ECO:0000313" key="1">
    <source>
        <dbReference type="EMBL" id="GIX90164.1"/>
    </source>
</evidence>